<proteinExistence type="predicted"/>
<reference evidence="4" key="1">
    <citation type="journal article" date="2019" name="Int. J. Syst. Evol. Microbiol.">
        <title>The Global Catalogue of Microorganisms (GCM) 10K type strain sequencing project: providing services to taxonomists for standard genome sequencing and annotation.</title>
        <authorList>
            <consortium name="The Broad Institute Genomics Platform"/>
            <consortium name="The Broad Institute Genome Sequencing Center for Infectious Disease"/>
            <person name="Wu L."/>
            <person name="Ma J."/>
        </authorList>
    </citation>
    <scope>NUCLEOTIDE SEQUENCE [LARGE SCALE GENOMIC DNA]</scope>
    <source>
        <strain evidence="4">DT28</strain>
    </source>
</reference>
<dbReference type="SUPFAM" id="SSF46785">
    <property type="entry name" value="Winged helix' DNA-binding domain"/>
    <property type="match status" value="1"/>
</dbReference>
<dbReference type="Proteomes" id="UP001595962">
    <property type="component" value="Unassembled WGS sequence"/>
</dbReference>
<dbReference type="RefSeq" id="WP_377330880.1">
    <property type="nucleotide sequence ID" value="NZ_JBHSGB010000001.1"/>
</dbReference>
<dbReference type="EMBL" id="JBHSGB010000001">
    <property type="protein sequence ID" value="MFC4653519.1"/>
    <property type="molecule type" value="Genomic_DNA"/>
</dbReference>
<dbReference type="Gene3D" id="1.10.10.10">
    <property type="entry name" value="Winged helix-like DNA-binding domain superfamily/Winged helix DNA-binding domain"/>
    <property type="match status" value="1"/>
</dbReference>
<keyword evidence="4" id="KW-1185">Reference proteome</keyword>
<dbReference type="PRINTS" id="PR00598">
    <property type="entry name" value="HTHMARR"/>
</dbReference>
<comment type="caution">
    <text evidence="3">The sequence shown here is derived from an EMBL/GenBank/DDBJ whole genome shotgun (WGS) entry which is preliminary data.</text>
</comment>
<evidence type="ECO:0000313" key="4">
    <source>
        <dbReference type="Proteomes" id="UP001595962"/>
    </source>
</evidence>
<dbReference type="PANTHER" id="PTHR33164:SF5">
    <property type="entry name" value="ORGANIC HYDROPEROXIDE RESISTANCE TRANSCRIPTIONAL REGULATOR"/>
    <property type="match status" value="1"/>
</dbReference>
<dbReference type="PANTHER" id="PTHR33164">
    <property type="entry name" value="TRANSCRIPTIONAL REGULATOR, MARR FAMILY"/>
    <property type="match status" value="1"/>
</dbReference>
<dbReference type="InterPro" id="IPR036388">
    <property type="entry name" value="WH-like_DNA-bd_sf"/>
</dbReference>
<evidence type="ECO:0000313" key="3">
    <source>
        <dbReference type="EMBL" id="MFC4653519.1"/>
    </source>
</evidence>
<accession>A0ABV9JFQ7</accession>
<dbReference type="InterPro" id="IPR036390">
    <property type="entry name" value="WH_DNA-bd_sf"/>
</dbReference>
<evidence type="ECO:0000256" key="1">
    <source>
        <dbReference type="ARBA" id="ARBA00004496"/>
    </source>
</evidence>
<gene>
    <name evidence="3" type="ORF">ACFO3I_00640</name>
</gene>
<protein>
    <submittedName>
        <fullName evidence="3">MarR family winged helix-turn-helix transcriptional regulator</fullName>
    </submittedName>
</protein>
<evidence type="ECO:0000259" key="2">
    <source>
        <dbReference type="PROSITE" id="PS50995"/>
    </source>
</evidence>
<dbReference type="Pfam" id="PF01047">
    <property type="entry name" value="MarR"/>
    <property type="match status" value="1"/>
</dbReference>
<name>A0ABV9JFQ7_9GAMM</name>
<feature type="domain" description="HTH marR-type" evidence="2">
    <location>
        <begin position="17"/>
        <end position="151"/>
    </location>
</feature>
<dbReference type="SMART" id="SM00347">
    <property type="entry name" value="HTH_MARR"/>
    <property type="match status" value="1"/>
</dbReference>
<organism evidence="3 4">
    <name type="scientific">Rheinheimera marina</name>
    <dbReference type="NCBI Taxonomy" id="1774958"/>
    <lineage>
        <taxon>Bacteria</taxon>
        <taxon>Pseudomonadati</taxon>
        <taxon>Pseudomonadota</taxon>
        <taxon>Gammaproteobacteria</taxon>
        <taxon>Chromatiales</taxon>
        <taxon>Chromatiaceae</taxon>
        <taxon>Rheinheimera</taxon>
    </lineage>
</organism>
<dbReference type="PROSITE" id="PS50995">
    <property type="entry name" value="HTH_MARR_2"/>
    <property type="match status" value="1"/>
</dbReference>
<dbReference type="InterPro" id="IPR039422">
    <property type="entry name" value="MarR/SlyA-like"/>
</dbReference>
<dbReference type="InterPro" id="IPR000835">
    <property type="entry name" value="HTH_MarR-typ"/>
</dbReference>
<comment type="subcellular location">
    <subcellularLocation>
        <location evidence="1">Cytoplasm</location>
    </subcellularLocation>
</comment>
<sequence>MSDQCLPLDQPAALHLDNQLCFALYSASLMMTKAYKPLLEKLGLTYPQYLVMLILWEKDGIGLKDIAERLITESGALTPVLKRLEQQGLLTRQRIPDNERALEIKLTKEGKALQQQAFAVLQQIGLACGMELTELVRLRTELQQLRDRIATSLNAG</sequence>